<keyword evidence="7" id="KW-1185">Reference proteome</keyword>
<dbReference type="InterPro" id="IPR018376">
    <property type="entry name" value="Enoyl-CoA_hyd/isom_CS"/>
</dbReference>
<accession>A0A3A9JYN5</accession>
<name>A0A3A9JYN5_9PROT</name>
<dbReference type="Pfam" id="PF00378">
    <property type="entry name" value="ECH_1"/>
    <property type="match status" value="1"/>
</dbReference>
<dbReference type="RefSeq" id="WP_120636583.1">
    <property type="nucleotide sequence ID" value="NZ_RAQU01000007.1"/>
</dbReference>
<evidence type="ECO:0000313" key="5">
    <source>
        <dbReference type="EMBL" id="RKK05958.1"/>
    </source>
</evidence>
<dbReference type="InterPro" id="IPR029045">
    <property type="entry name" value="ClpP/crotonase-like_dom_sf"/>
</dbReference>
<keyword evidence="2" id="KW-0443">Lipid metabolism</keyword>
<dbReference type="PROSITE" id="PS00166">
    <property type="entry name" value="ENOYL_COA_HYDRATASE"/>
    <property type="match status" value="1"/>
</dbReference>
<reference evidence="5 8" key="1">
    <citation type="submission" date="2018-09" db="EMBL/GenBank/DDBJ databases">
        <title>Roseomonas sp. nov., isolated from feces of Tibetan antelopes in the Qinghai-Tibet plateau, China.</title>
        <authorList>
            <person name="Tian Z."/>
        </authorList>
    </citation>
    <scope>NUCLEOTIDE SEQUENCE [LARGE SCALE GENOMIC DNA]</scope>
    <source>
        <strain evidence="6 7">Z23</strain>
        <strain evidence="5 8">Z24</strain>
    </source>
</reference>
<evidence type="ECO:0000256" key="2">
    <source>
        <dbReference type="ARBA" id="ARBA00023098"/>
    </source>
</evidence>
<dbReference type="Proteomes" id="UP000274097">
    <property type="component" value="Unassembled WGS sequence"/>
</dbReference>
<dbReference type="EMBL" id="RFLX01000015">
    <property type="protein sequence ID" value="RMI19819.1"/>
    <property type="molecule type" value="Genomic_DNA"/>
</dbReference>
<evidence type="ECO:0000256" key="4">
    <source>
        <dbReference type="RuleBase" id="RU003707"/>
    </source>
</evidence>
<dbReference type="InterPro" id="IPR001753">
    <property type="entry name" value="Enoyl-CoA_hydra/iso"/>
</dbReference>
<dbReference type="GO" id="GO:0006635">
    <property type="term" value="P:fatty acid beta-oxidation"/>
    <property type="evidence" value="ECO:0007669"/>
    <property type="project" value="TreeGrafter"/>
</dbReference>
<evidence type="ECO:0000313" key="7">
    <source>
        <dbReference type="Proteomes" id="UP000274097"/>
    </source>
</evidence>
<comment type="similarity">
    <text evidence="1 4">Belongs to the enoyl-CoA hydratase/isomerase family.</text>
</comment>
<keyword evidence="3" id="KW-0456">Lyase</keyword>
<protein>
    <submittedName>
        <fullName evidence="5">Enoyl-CoA hydratase/isomerase family protein</fullName>
    </submittedName>
</protein>
<comment type="caution">
    <text evidence="5">The sequence shown here is derived from an EMBL/GenBank/DDBJ whole genome shotgun (WGS) entry which is preliminary data.</text>
</comment>
<sequence>MIRHDTRDGVRLLFLSRPQKRNALDTATAQGLVDALAAAGGDEAVRAVVLAADGPGFCAGADLGEIRAIAADPGARAARAALSEAVLLAPGRIGKPVVAAVQGAALGAGAALALGCDAMLMASGAKLGFPEARHGMLPALMAPVLLRHLPPREVFRLLATGEDLPADEAWRLGLCGKLVPEDELLEAAMSLAASLATLPPPRMRALKRLCAAGARPLEEGFAQARAMREEFA</sequence>
<dbReference type="EMBL" id="RAQU01000007">
    <property type="protein sequence ID" value="RKK05958.1"/>
    <property type="molecule type" value="Genomic_DNA"/>
</dbReference>
<dbReference type="AlphaFoldDB" id="A0A3A9JYN5"/>
<dbReference type="PANTHER" id="PTHR11941">
    <property type="entry name" value="ENOYL-COA HYDRATASE-RELATED"/>
    <property type="match status" value="1"/>
</dbReference>
<dbReference type="OrthoDB" id="9807606at2"/>
<evidence type="ECO:0000313" key="6">
    <source>
        <dbReference type="EMBL" id="RMI19819.1"/>
    </source>
</evidence>
<dbReference type="SUPFAM" id="SSF52096">
    <property type="entry name" value="ClpP/crotonase"/>
    <property type="match status" value="1"/>
</dbReference>
<dbReference type="GO" id="GO:0016829">
    <property type="term" value="F:lyase activity"/>
    <property type="evidence" value="ECO:0007669"/>
    <property type="project" value="UniProtKB-KW"/>
</dbReference>
<organism evidence="5 8">
    <name type="scientific">Teichococcus wenyumeiae</name>
    <dbReference type="NCBI Taxonomy" id="2478470"/>
    <lineage>
        <taxon>Bacteria</taxon>
        <taxon>Pseudomonadati</taxon>
        <taxon>Pseudomonadota</taxon>
        <taxon>Alphaproteobacteria</taxon>
        <taxon>Acetobacterales</taxon>
        <taxon>Roseomonadaceae</taxon>
        <taxon>Roseomonas</taxon>
    </lineage>
</organism>
<dbReference type="Gene3D" id="3.90.226.10">
    <property type="entry name" value="2-enoyl-CoA Hydratase, Chain A, domain 1"/>
    <property type="match status" value="1"/>
</dbReference>
<gene>
    <name evidence="5" type="ORF">D6Z83_01620</name>
    <name evidence="6" type="ORF">EBE87_18270</name>
</gene>
<keyword evidence="5" id="KW-0413">Isomerase</keyword>
<dbReference type="CDD" id="cd06558">
    <property type="entry name" value="crotonase-like"/>
    <property type="match status" value="1"/>
</dbReference>
<proteinExistence type="inferred from homology"/>
<evidence type="ECO:0000313" key="8">
    <source>
        <dbReference type="Proteomes" id="UP000278036"/>
    </source>
</evidence>
<dbReference type="GO" id="GO:0016853">
    <property type="term" value="F:isomerase activity"/>
    <property type="evidence" value="ECO:0007669"/>
    <property type="project" value="UniProtKB-KW"/>
</dbReference>
<dbReference type="InParanoid" id="A0A3A9JYN5"/>
<dbReference type="PANTHER" id="PTHR11941:SF169">
    <property type="entry name" value="(7AS)-7A-METHYL-1,5-DIOXO-2,3,5,6,7,7A-HEXAHYDRO-1H-INDENE-CARBOXYL-COA HYDROLASE"/>
    <property type="match status" value="1"/>
</dbReference>
<evidence type="ECO:0000256" key="1">
    <source>
        <dbReference type="ARBA" id="ARBA00005254"/>
    </source>
</evidence>
<evidence type="ECO:0000256" key="3">
    <source>
        <dbReference type="ARBA" id="ARBA00023239"/>
    </source>
</evidence>
<dbReference type="Proteomes" id="UP000278036">
    <property type="component" value="Unassembled WGS sequence"/>
</dbReference>